<dbReference type="Proteomes" id="UP001595579">
    <property type="component" value="Unassembled WGS sequence"/>
</dbReference>
<dbReference type="Gene3D" id="1.10.1660.10">
    <property type="match status" value="1"/>
</dbReference>
<protein>
    <submittedName>
        <fullName evidence="5">MerR family transcriptional regulator</fullName>
    </submittedName>
</protein>
<sequence>MQTLSIGELSELSGVASQSIRYYEKERLMPAPQRTEANYRRYPMDAVARLQFIVHAKRWGFTLDEIRELLILQDANGDQAQAKRIAEEKLHKIREQLKHLSRIEAVLSRSLAECKGEGPMQEGCPIVEAIAGEKDSDRERDH</sequence>
<keyword evidence="2" id="KW-0238">DNA-binding</keyword>
<accession>A0ABV7LSP7</accession>
<name>A0ABV7LSP7_9GAMM</name>
<dbReference type="PANTHER" id="PTHR30204">
    <property type="entry name" value="REDOX-CYCLING DRUG-SENSING TRANSCRIPTIONAL ACTIVATOR SOXR"/>
    <property type="match status" value="1"/>
</dbReference>
<evidence type="ECO:0000256" key="1">
    <source>
        <dbReference type="ARBA" id="ARBA00023015"/>
    </source>
</evidence>
<dbReference type="InterPro" id="IPR047057">
    <property type="entry name" value="MerR_fam"/>
</dbReference>
<dbReference type="PRINTS" id="PR00040">
    <property type="entry name" value="HTHMERR"/>
</dbReference>
<evidence type="ECO:0000259" key="4">
    <source>
        <dbReference type="PROSITE" id="PS50937"/>
    </source>
</evidence>
<evidence type="ECO:0000313" key="5">
    <source>
        <dbReference type="EMBL" id="MFC3284948.1"/>
    </source>
</evidence>
<reference evidence="6" key="1">
    <citation type="journal article" date="2019" name="Int. J. Syst. Evol. Microbiol.">
        <title>The Global Catalogue of Microorganisms (GCM) 10K type strain sequencing project: providing services to taxonomists for standard genome sequencing and annotation.</title>
        <authorList>
            <consortium name="The Broad Institute Genomics Platform"/>
            <consortium name="The Broad Institute Genome Sequencing Center for Infectious Disease"/>
            <person name="Wu L."/>
            <person name="Ma J."/>
        </authorList>
    </citation>
    <scope>NUCLEOTIDE SEQUENCE [LARGE SCALE GENOMIC DNA]</scope>
    <source>
        <strain evidence="6">CECT 7698</strain>
    </source>
</reference>
<dbReference type="InterPro" id="IPR000551">
    <property type="entry name" value="MerR-type_HTH_dom"/>
</dbReference>
<proteinExistence type="predicted"/>
<comment type="caution">
    <text evidence="5">The sequence shown here is derived from an EMBL/GenBank/DDBJ whole genome shotgun (WGS) entry which is preliminary data.</text>
</comment>
<dbReference type="Pfam" id="PF13411">
    <property type="entry name" value="MerR_1"/>
    <property type="match status" value="1"/>
</dbReference>
<keyword evidence="3" id="KW-0804">Transcription</keyword>
<organism evidence="5 6">
    <name type="scientific">Litchfieldella rifensis</name>
    <dbReference type="NCBI Taxonomy" id="762643"/>
    <lineage>
        <taxon>Bacteria</taxon>
        <taxon>Pseudomonadati</taxon>
        <taxon>Pseudomonadota</taxon>
        <taxon>Gammaproteobacteria</taxon>
        <taxon>Oceanospirillales</taxon>
        <taxon>Halomonadaceae</taxon>
        <taxon>Litchfieldella</taxon>
    </lineage>
</organism>
<dbReference type="SUPFAM" id="SSF46955">
    <property type="entry name" value="Putative DNA-binding domain"/>
    <property type="match status" value="1"/>
</dbReference>
<gene>
    <name evidence="5" type="ORF">ACFOEV_15210</name>
</gene>
<keyword evidence="1" id="KW-0805">Transcription regulation</keyword>
<dbReference type="PANTHER" id="PTHR30204:SF94">
    <property type="entry name" value="HEAVY METAL-DEPENDENT TRANSCRIPTIONAL REGULATOR HI_0293-RELATED"/>
    <property type="match status" value="1"/>
</dbReference>
<keyword evidence="6" id="KW-1185">Reference proteome</keyword>
<evidence type="ECO:0000313" key="6">
    <source>
        <dbReference type="Proteomes" id="UP001595579"/>
    </source>
</evidence>
<evidence type="ECO:0000256" key="3">
    <source>
        <dbReference type="ARBA" id="ARBA00023163"/>
    </source>
</evidence>
<dbReference type="InterPro" id="IPR009061">
    <property type="entry name" value="DNA-bd_dom_put_sf"/>
</dbReference>
<dbReference type="EMBL" id="JBHRUG010000029">
    <property type="protein sequence ID" value="MFC3284948.1"/>
    <property type="molecule type" value="Genomic_DNA"/>
</dbReference>
<dbReference type="RefSeq" id="WP_386775417.1">
    <property type="nucleotide sequence ID" value="NZ_JBHRUG010000029.1"/>
</dbReference>
<evidence type="ECO:0000256" key="2">
    <source>
        <dbReference type="ARBA" id="ARBA00023125"/>
    </source>
</evidence>
<dbReference type="PROSITE" id="PS50937">
    <property type="entry name" value="HTH_MERR_2"/>
    <property type="match status" value="1"/>
</dbReference>
<feature type="domain" description="HTH merR-type" evidence="4">
    <location>
        <begin position="3"/>
        <end position="72"/>
    </location>
</feature>
<dbReference type="SMART" id="SM00422">
    <property type="entry name" value="HTH_MERR"/>
    <property type="match status" value="1"/>
</dbReference>